<dbReference type="Pfam" id="PF01497">
    <property type="entry name" value="Peripla_BP_2"/>
    <property type="match status" value="1"/>
</dbReference>
<dbReference type="PANTHER" id="PTHR30535:SF34">
    <property type="entry name" value="MOLYBDATE-BINDING PROTEIN MOLA"/>
    <property type="match status" value="1"/>
</dbReference>
<reference evidence="4" key="1">
    <citation type="journal article" date="2019" name="Int. J. Syst. Evol. Microbiol.">
        <title>The Global Catalogue of Microorganisms (GCM) 10K type strain sequencing project: providing services to taxonomists for standard genome sequencing and annotation.</title>
        <authorList>
            <consortium name="The Broad Institute Genomics Platform"/>
            <consortium name="The Broad Institute Genome Sequencing Center for Infectious Disease"/>
            <person name="Wu L."/>
            <person name="Ma J."/>
        </authorList>
    </citation>
    <scope>NUCLEOTIDE SEQUENCE [LARGE SCALE GENOMIC DNA]</scope>
    <source>
        <strain evidence="4">CGMCC 1.10106</strain>
    </source>
</reference>
<protein>
    <recommendedName>
        <fullName evidence="2">Fe/B12 periplasmic-binding domain-containing protein</fullName>
    </recommendedName>
</protein>
<dbReference type="Proteomes" id="UP000618591">
    <property type="component" value="Unassembled WGS sequence"/>
</dbReference>
<feature type="domain" description="Fe/B12 periplasmic-binding" evidence="2">
    <location>
        <begin position="31"/>
        <end position="154"/>
    </location>
</feature>
<dbReference type="RefSeq" id="WP_188448906.1">
    <property type="nucleotide sequence ID" value="NZ_BMDW01000022.1"/>
</dbReference>
<dbReference type="Gene3D" id="3.40.50.1980">
    <property type="entry name" value="Nitrogenase molybdenum iron protein domain"/>
    <property type="match status" value="2"/>
</dbReference>
<gene>
    <name evidence="3" type="ORF">GCM10011395_29870</name>
</gene>
<feature type="region of interest" description="Disordered" evidence="1">
    <location>
        <begin position="157"/>
        <end position="185"/>
    </location>
</feature>
<evidence type="ECO:0000259" key="2">
    <source>
        <dbReference type="Pfam" id="PF01497"/>
    </source>
</evidence>
<organism evidence="3 4">
    <name type="scientific">Sphingomonas psychrolutea</name>
    <dbReference type="NCBI Taxonomy" id="1259676"/>
    <lineage>
        <taxon>Bacteria</taxon>
        <taxon>Pseudomonadati</taxon>
        <taxon>Pseudomonadota</taxon>
        <taxon>Alphaproteobacteria</taxon>
        <taxon>Sphingomonadales</taxon>
        <taxon>Sphingomonadaceae</taxon>
        <taxon>Sphingomonas</taxon>
    </lineage>
</organism>
<dbReference type="InterPro" id="IPR050902">
    <property type="entry name" value="ABC_Transporter_SBP"/>
</dbReference>
<evidence type="ECO:0000313" key="3">
    <source>
        <dbReference type="EMBL" id="GGA57461.1"/>
    </source>
</evidence>
<sequence>MRLVPLLAVVLVGCAAPARGPVSGGPNSGGIVSTNPCADAMLVDLAPERLTAISFYSHDPAATSLPLDVARRFPATAGTAEEVIALRPALVVTSSFTPLATRAAYTRAGLKTLLLDSPATVAASEAQIRMLAAAVGEPGRGEAMIARIEKALVNALPPSALPRRRPGPSREPSATGPRPSPGKRIAETSTLLFISGTLANGPGNLLDELMARAGLTNAAPDYGLAYTGPVALETIAAHPPALILTPGLSRSADLRVKVLARMRAPTRSATFARNLINCGGPTIVPAITRLAELRRGQP</sequence>
<proteinExistence type="predicted"/>
<dbReference type="CDD" id="cd00636">
    <property type="entry name" value="TroA-like"/>
    <property type="match status" value="1"/>
</dbReference>
<dbReference type="SUPFAM" id="SSF53807">
    <property type="entry name" value="Helical backbone' metal receptor"/>
    <property type="match status" value="2"/>
</dbReference>
<dbReference type="PANTHER" id="PTHR30535">
    <property type="entry name" value="VITAMIN B12-BINDING PROTEIN"/>
    <property type="match status" value="1"/>
</dbReference>
<accession>A0ABQ1H3G3</accession>
<name>A0ABQ1H3G3_9SPHN</name>
<comment type="caution">
    <text evidence="3">The sequence shown here is derived from an EMBL/GenBank/DDBJ whole genome shotgun (WGS) entry which is preliminary data.</text>
</comment>
<evidence type="ECO:0000256" key="1">
    <source>
        <dbReference type="SAM" id="MobiDB-lite"/>
    </source>
</evidence>
<keyword evidence="4" id="KW-1185">Reference proteome</keyword>
<dbReference type="InterPro" id="IPR002491">
    <property type="entry name" value="ABC_transptr_periplasmic_BD"/>
</dbReference>
<dbReference type="EMBL" id="BMDW01000022">
    <property type="protein sequence ID" value="GGA57461.1"/>
    <property type="molecule type" value="Genomic_DNA"/>
</dbReference>
<evidence type="ECO:0000313" key="4">
    <source>
        <dbReference type="Proteomes" id="UP000618591"/>
    </source>
</evidence>